<dbReference type="RefSeq" id="WP_190616007.1">
    <property type="nucleotide sequence ID" value="NZ_AP018712.1"/>
</dbReference>
<proteinExistence type="inferred from homology"/>
<keyword evidence="3 5" id="KW-0687">Ribonucleoprotein</keyword>
<evidence type="ECO:0000256" key="3">
    <source>
        <dbReference type="ARBA" id="ARBA00023274"/>
    </source>
</evidence>
<dbReference type="PANTHER" id="PTHR35534:SF1">
    <property type="entry name" value="LARGE RIBOSOMAL SUBUNIT PROTEIN BL32"/>
    <property type="match status" value="1"/>
</dbReference>
<dbReference type="NCBIfam" id="TIGR01031">
    <property type="entry name" value="rpmF_bact"/>
    <property type="match status" value="1"/>
</dbReference>
<dbReference type="GO" id="GO:0003735">
    <property type="term" value="F:structural constituent of ribosome"/>
    <property type="evidence" value="ECO:0007669"/>
    <property type="project" value="InterPro"/>
</dbReference>
<dbReference type="Pfam" id="PF01783">
    <property type="entry name" value="Ribosomal_L32p"/>
    <property type="match status" value="1"/>
</dbReference>
<reference evidence="6 7" key="1">
    <citation type="submission" date="2018-06" db="EMBL/GenBank/DDBJ databases">
        <title>Genome sequencing of Oceanotoga sp. sy52.</title>
        <authorList>
            <person name="Mori K."/>
        </authorList>
    </citation>
    <scope>NUCLEOTIDE SEQUENCE [LARGE SCALE GENOMIC DNA]</scope>
    <source>
        <strain evidence="7">sy52</strain>
    </source>
</reference>
<evidence type="ECO:0000256" key="2">
    <source>
        <dbReference type="ARBA" id="ARBA00022980"/>
    </source>
</evidence>
<evidence type="ECO:0000256" key="4">
    <source>
        <dbReference type="ARBA" id="ARBA00035178"/>
    </source>
</evidence>
<dbReference type="KEGG" id="ocy:OSSY52_10850"/>
<evidence type="ECO:0000256" key="1">
    <source>
        <dbReference type="ARBA" id="ARBA00008560"/>
    </source>
</evidence>
<dbReference type="EMBL" id="AP018712">
    <property type="protein sequence ID" value="BBE30944.1"/>
    <property type="molecule type" value="Genomic_DNA"/>
</dbReference>
<dbReference type="FunCoup" id="A0A7G1G709">
    <property type="interactions" value="154"/>
</dbReference>
<keyword evidence="2 5" id="KW-0689">Ribosomal protein</keyword>
<dbReference type="AlphaFoldDB" id="A0A7G1G709"/>
<dbReference type="GO" id="GO:0015934">
    <property type="term" value="C:large ribosomal subunit"/>
    <property type="evidence" value="ECO:0007669"/>
    <property type="project" value="InterPro"/>
</dbReference>
<dbReference type="GO" id="GO:0006412">
    <property type="term" value="P:translation"/>
    <property type="evidence" value="ECO:0007669"/>
    <property type="project" value="UniProtKB-UniRule"/>
</dbReference>
<organism evidence="6 7">
    <name type="scientific">Tepiditoga spiralis</name>
    <dbReference type="NCBI Taxonomy" id="2108365"/>
    <lineage>
        <taxon>Bacteria</taxon>
        <taxon>Thermotogati</taxon>
        <taxon>Thermotogota</taxon>
        <taxon>Thermotogae</taxon>
        <taxon>Petrotogales</taxon>
        <taxon>Petrotogaceae</taxon>
        <taxon>Tepiditoga</taxon>
    </lineage>
</organism>
<dbReference type="Proteomes" id="UP000516361">
    <property type="component" value="Chromosome"/>
</dbReference>
<keyword evidence="7" id="KW-1185">Reference proteome</keyword>
<sequence>MAVPKQKTSRARTHRRKAKYYSAVKLNVVTCPNCGEPKLPHRVCLNCGYYGNKQILEIGE</sequence>
<accession>A0A7G1G709</accession>
<comment type="similarity">
    <text evidence="1 5">Belongs to the bacterial ribosomal protein bL32 family.</text>
</comment>
<evidence type="ECO:0000313" key="7">
    <source>
        <dbReference type="Proteomes" id="UP000516361"/>
    </source>
</evidence>
<dbReference type="InterPro" id="IPR011332">
    <property type="entry name" value="Ribosomal_zn-bd"/>
</dbReference>
<dbReference type="SUPFAM" id="SSF57829">
    <property type="entry name" value="Zn-binding ribosomal proteins"/>
    <property type="match status" value="1"/>
</dbReference>
<dbReference type="InterPro" id="IPR002677">
    <property type="entry name" value="Ribosomal_bL32"/>
</dbReference>
<evidence type="ECO:0000313" key="6">
    <source>
        <dbReference type="EMBL" id="BBE30944.1"/>
    </source>
</evidence>
<gene>
    <name evidence="5 6" type="primary">rpmF</name>
    <name evidence="6" type="ORF">OSSY52_10850</name>
</gene>
<dbReference type="InterPro" id="IPR044957">
    <property type="entry name" value="Ribosomal_bL32_bact"/>
</dbReference>
<protein>
    <recommendedName>
        <fullName evidence="4 5">Large ribosomal subunit protein bL32</fullName>
    </recommendedName>
</protein>
<dbReference type="PANTHER" id="PTHR35534">
    <property type="entry name" value="50S RIBOSOMAL PROTEIN L32"/>
    <property type="match status" value="1"/>
</dbReference>
<dbReference type="InParanoid" id="A0A7G1G709"/>
<evidence type="ECO:0000256" key="5">
    <source>
        <dbReference type="HAMAP-Rule" id="MF_00340"/>
    </source>
</evidence>
<name>A0A7G1G709_9BACT</name>
<dbReference type="HAMAP" id="MF_00340">
    <property type="entry name" value="Ribosomal_bL32"/>
    <property type="match status" value="1"/>
</dbReference>